<dbReference type="SMART" id="SM00177">
    <property type="entry name" value="ARF"/>
    <property type="match status" value="1"/>
</dbReference>
<keyword evidence="2 4" id="KW-0547">Nucleotide-binding</keyword>
<dbReference type="GO" id="GO:0007021">
    <property type="term" value="P:tubulin complex assembly"/>
    <property type="evidence" value="ECO:0007669"/>
    <property type="project" value="EnsemblFungi"/>
</dbReference>
<dbReference type="InterPro" id="IPR044612">
    <property type="entry name" value="ARL2/3"/>
</dbReference>
<evidence type="ECO:0000256" key="5">
    <source>
        <dbReference type="PIRSR" id="PIRSR606689-2"/>
    </source>
</evidence>
<accession>A0A1E3Q2Z8</accession>
<protein>
    <recommendedName>
        <fullName evidence="9">ADP-ribosylation factor-like protein 2</fullName>
    </recommendedName>
</protein>
<evidence type="ECO:0000256" key="6">
    <source>
        <dbReference type="RuleBase" id="RU003925"/>
    </source>
</evidence>
<keyword evidence="8" id="KW-1185">Reference proteome</keyword>
<sequence>MGLLSTIRKQKLKDKEIRLLMLGLDNAGKTTIVKQLLSEDVKSVSPTLGFNIKTVDWRGYKLNIWDVGGQSSLRPFWRNYFEKTDAILWVVDASSLERLQDCKVELDKVIQEDRLTGAGLLILVNKIDVIATDESRTAVLDLVNDTLQIDKITNHNCTILACSAYTGENLKEGLSWTTDEVTQRLYKFD</sequence>
<dbReference type="SMART" id="SM00178">
    <property type="entry name" value="SAR"/>
    <property type="match status" value="1"/>
</dbReference>
<dbReference type="GO" id="GO:0005525">
    <property type="term" value="F:GTP binding"/>
    <property type="evidence" value="ECO:0007669"/>
    <property type="project" value="UniProtKB-KW"/>
</dbReference>
<comment type="similarity">
    <text evidence="1 6">Belongs to the small GTPase superfamily. Arf family.</text>
</comment>
<dbReference type="AlphaFoldDB" id="A0A1E3Q2Z8"/>
<dbReference type="PRINTS" id="PR00328">
    <property type="entry name" value="SAR1GTPBP"/>
</dbReference>
<dbReference type="InterPro" id="IPR027417">
    <property type="entry name" value="P-loop_NTPase"/>
</dbReference>
<dbReference type="GO" id="GO:0003924">
    <property type="term" value="F:GTPase activity"/>
    <property type="evidence" value="ECO:0007669"/>
    <property type="project" value="InterPro"/>
</dbReference>
<reference evidence="7 8" key="1">
    <citation type="journal article" date="2016" name="Proc. Natl. Acad. Sci. U.S.A.">
        <title>Comparative genomics of biotechnologically important yeasts.</title>
        <authorList>
            <person name="Riley R."/>
            <person name="Haridas S."/>
            <person name="Wolfe K.H."/>
            <person name="Lopes M.R."/>
            <person name="Hittinger C.T."/>
            <person name="Goeker M."/>
            <person name="Salamov A.A."/>
            <person name="Wisecaver J.H."/>
            <person name="Long T.M."/>
            <person name="Calvey C.H."/>
            <person name="Aerts A.L."/>
            <person name="Barry K.W."/>
            <person name="Choi C."/>
            <person name="Clum A."/>
            <person name="Coughlan A.Y."/>
            <person name="Deshpande S."/>
            <person name="Douglass A.P."/>
            <person name="Hanson S.J."/>
            <person name="Klenk H.-P."/>
            <person name="LaButti K.M."/>
            <person name="Lapidus A."/>
            <person name="Lindquist E.A."/>
            <person name="Lipzen A.M."/>
            <person name="Meier-Kolthoff J.P."/>
            <person name="Ohm R.A."/>
            <person name="Otillar R.P."/>
            <person name="Pangilinan J.L."/>
            <person name="Peng Y."/>
            <person name="Rokas A."/>
            <person name="Rosa C.A."/>
            <person name="Scheuner C."/>
            <person name="Sibirny A.A."/>
            <person name="Slot J.C."/>
            <person name="Stielow J.B."/>
            <person name="Sun H."/>
            <person name="Kurtzman C.P."/>
            <person name="Blackwell M."/>
            <person name="Grigoriev I.V."/>
            <person name="Jeffries T.W."/>
        </authorList>
    </citation>
    <scope>NUCLEOTIDE SEQUENCE [LARGE SCALE GENOMIC DNA]</scope>
    <source>
        <strain evidence="7 8">NRRL Y-11557</strain>
    </source>
</reference>
<dbReference type="STRING" id="675824.A0A1E3Q2Z8"/>
<organism evidence="7 8">
    <name type="scientific">Lipomyces starkeyi NRRL Y-11557</name>
    <dbReference type="NCBI Taxonomy" id="675824"/>
    <lineage>
        <taxon>Eukaryota</taxon>
        <taxon>Fungi</taxon>
        <taxon>Dikarya</taxon>
        <taxon>Ascomycota</taxon>
        <taxon>Saccharomycotina</taxon>
        <taxon>Lipomycetes</taxon>
        <taxon>Lipomycetales</taxon>
        <taxon>Lipomycetaceae</taxon>
        <taxon>Lipomyces</taxon>
    </lineage>
</organism>
<gene>
    <name evidence="7" type="ORF">LIPSTDRAFT_118467</name>
</gene>
<dbReference type="InterPro" id="IPR006689">
    <property type="entry name" value="Small_GTPase_ARF/SAR"/>
</dbReference>
<keyword evidence="3 4" id="KW-0342">GTP-binding</keyword>
<dbReference type="SUPFAM" id="SSF52540">
    <property type="entry name" value="P-loop containing nucleoside triphosphate hydrolases"/>
    <property type="match status" value="1"/>
</dbReference>
<dbReference type="InterPro" id="IPR005225">
    <property type="entry name" value="Small_GTP-bd"/>
</dbReference>
<evidence type="ECO:0000256" key="2">
    <source>
        <dbReference type="ARBA" id="ARBA00022741"/>
    </source>
</evidence>
<dbReference type="FunFam" id="3.40.50.300:FF:001166">
    <property type="entry name" value="ADP-ribosylation factor D"/>
    <property type="match status" value="1"/>
</dbReference>
<feature type="binding site" evidence="4">
    <location>
        <begin position="23"/>
        <end position="30"/>
    </location>
    <ligand>
        <name>GTP</name>
        <dbReference type="ChEBI" id="CHEBI:37565"/>
    </ligand>
</feature>
<proteinExistence type="inferred from homology"/>
<dbReference type="NCBIfam" id="TIGR00231">
    <property type="entry name" value="small_GTP"/>
    <property type="match status" value="1"/>
</dbReference>
<dbReference type="Gene3D" id="3.40.50.300">
    <property type="entry name" value="P-loop containing nucleotide triphosphate hydrolases"/>
    <property type="match status" value="1"/>
</dbReference>
<keyword evidence="5" id="KW-0460">Magnesium</keyword>
<feature type="binding site" evidence="5">
    <location>
        <position position="30"/>
    </location>
    <ligand>
        <name>Mg(2+)</name>
        <dbReference type="ChEBI" id="CHEBI:18420"/>
    </ligand>
</feature>
<dbReference type="Proteomes" id="UP000094385">
    <property type="component" value="Unassembled WGS sequence"/>
</dbReference>
<evidence type="ECO:0000256" key="1">
    <source>
        <dbReference type="ARBA" id="ARBA00010290"/>
    </source>
</evidence>
<feature type="binding site" evidence="4">
    <location>
        <begin position="125"/>
        <end position="128"/>
    </location>
    <ligand>
        <name>GTP</name>
        <dbReference type="ChEBI" id="CHEBI:37565"/>
    </ligand>
</feature>
<name>A0A1E3Q2Z8_LIPST</name>
<feature type="binding site" evidence="4">
    <location>
        <position position="69"/>
    </location>
    <ligand>
        <name>GTP</name>
        <dbReference type="ChEBI" id="CHEBI:37565"/>
    </ligand>
</feature>
<dbReference type="PROSITE" id="PS51417">
    <property type="entry name" value="ARF"/>
    <property type="match status" value="1"/>
</dbReference>
<dbReference type="GO" id="GO:0006457">
    <property type="term" value="P:protein folding"/>
    <property type="evidence" value="ECO:0007669"/>
    <property type="project" value="EnsemblFungi"/>
</dbReference>
<evidence type="ECO:0000256" key="4">
    <source>
        <dbReference type="PIRSR" id="PIRSR606689-1"/>
    </source>
</evidence>
<dbReference type="PANTHER" id="PTHR45697">
    <property type="entry name" value="ADP-RIBOSYLATION FACTOR-LIKE PROTEIN 2-RELATED"/>
    <property type="match status" value="1"/>
</dbReference>
<evidence type="ECO:0000313" key="8">
    <source>
        <dbReference type="Proteomes" id="UP000094385"/>
    </source>
</evidence>
<dbReference type="EMBL" id="KV454296">
    <property type="protein sequence ID" value="ODQ71970.1"/>
    <property type="molecule type" value="Genomic_DNA"/>
</dbReference>
<feature type="binding site" evidence="5">
    <location>
        <position position="47"/>
    </location>
    <ligand>
        <name>Mg(2+)</name>
        <dbReference type="ChEBI" id="CHEBI:18420"/>
    </ligand>
</feature>
<dbReference type="SMART" id="SM00175">
    <property type="entry name" value="RAB"/>
    <property type="match status" value="1"/>
</dbReference>
<dbReference type="GO" id="GO:0046872">
    <property type="term" value="F:metal ion binding"/>
    <property type="evidence" value="ECO:0007669"/>
    <property type="project" value="UniProtKB-KW"/>
</dbReference>
<evidence type="ECO:0008006" key="9">
    <source>
        <dbReference type="Google" id="ProtNLM"/>
    </source>
</evidence>
<evidence type="ECO:0000256" key="3">
    <source>
        <dbReference type="ARBA" id="ARBA00023134"/>
    </source>
</evidence>
<keyword evidence="5" id="KW-0479">Metal-binding</keyword>
<dbReference type="OrthoDB" id="2011769at2759"/>
<dbReference type="Pfam" id="PF00025">
    <property type="entry name" value="Arf"/>
    <property type="match status" value="1"/>
</dbReference>
<evidence type="ECO:0000313" key="7">
    <source>
        <dbReference type="EMBL" id="ODQ71970.1"/>
    </source>
</evidence>